<evidence type="ECO:0000256" key="1">
    <source>
        <dbReference type="SAM" id="Phobius"/>
    </source>
</evidence>
<evidence type="ECO:0000313" key="3">
    <source>
        <dbReference type="Proteomes" id="UP000199444"/>
    </source>
</evidence>
<name>A0A1H1FUG8_9BACI</name>
<reference evidence="2 3" key="1">
    <citation type="submission" date="2016-10" db="EMBL/GenBank/DDBJ databases">
        <authorList>
            <person name="de Groot N.N."/>
        </authorList>
    </citation>
    <scope>NUCLEOTIDE SEQUENCE [LARGE SCALE GENOMIC DNA]</scope>
    <source>
        <strain evidence="2 3">CGMCC 1.10449</strain>
    </source>
</reference>
<gene>
    <name evidence="2" type="ORF">SAMN05216231_3426</name>
</gene>
<accession>A0A1H1FUG8</accession>
<feature type="transmembrane region" description="Helical" evidence="1">
    <location>
        <begin position="6"/>
        <end position="25"/>
    </location>
</feature>
<keyword evidence="1" id="KW-1133">Transmembrane helix</keyword>
<dbReference type="STRING" id="553311.SAMN05216231_3426"/>
<protein>
    <submittedName>
        <fullName evidence="2">Uncharacterized protein with an alpha/beta hydrolase fold</fullName>
    </submittedName>
</protein>
<evidence type="ECO:0000313" key="2">
    <source>
        <dbReference type="EMBL" id="SDR04652.1"/>
    </source>
</evidence>
<proteinExistence type="predicted"/>
<organism evidence="2 3">
    <name type="scientific">Virgibacillus salinus</name>
    <dbReference type="NCBI Taxonomy" id="553311"/>
    <lineage>
        <taxon>Bacteria</taxon>
        <taxon>Bacillati</taxon>
        <taxon>Bacillota</taxon>
        <taxon>Bacilli</taxon>
        <taxon>Bacillales</taxon>
        <taxon>Bacillaceae</taxon>
        <taxon>Virgibacillus</taxon>
    </lineage>
</organism>
<dbReference type="GO" id="GO:0016787">
    <property type="term" value="F:hydrolase activity"/>
    <property type="evidence" value="ECO:0007669"/>
    <property type="project" value="UniProtKB-KW"/>
</dbReference>
<keyword evidence="2" id="KW-0378">Hydrolase</keyword>
<keyword evidence="1" id="KW-0472">Membrane</keyword>
<dbReference type="Gene3D" id="3.40.50.1820">
    <property type="entry name" value="alpha/beta hydrolase"/>
    <property type="match status" value="1"/>
</dbReference>
<keyword evidence="3" id="KW-1185">Reference proteome</keyword>
<dbReference type="AlphaFoldDB" id="A0A1H1FUG8"/>
<dbReference type="Pfam" id="PF06028">
    <property type="entry name" value="DUF915"/>
    <property type="match status" value="1"/>
</dbReference>
<dbReference type="SUPFAM" id="SSF53474">
    <property type="entry name" value="alpha/beta-Hydrolases"/>
    <property type="match status" value="1"/>
</dbReference>
<dbReference type="RefSeq" id="WP_092494155.1">
    <property type="nucleotide sequence ID" value="NZ_FNKD01000004.1"/>
</dbReference>
<dbReference type="InterPro" id="IPR010315">
    <property type="entry name" value="DUF915_hydro-like"/>
</dbReference>
<dbReference type="InterPro" id="IPR029058">
    <property type="entry name" value="AB_hydrolase_fold"/>
</dbReference>
<keyword evidence="1" id="KW-0812">Transmembrane</keyword>
<sequence length="274" mass="30919">MDKKHIINVVSLFAVLISIILVIYIPKETKSEQNIGNPTVFIHGYKGTFNSFGNLLNRFENRYDWGNKALVYRVSPQGKINVKNLSKGKSEPAFVQVIFENNRASFLNTSSWLSSVLSHMKETYHIDTVNLVGHSMGGLVALKFIEEYQDQKIYPRVAKLVTIGSPFDGIYNKQYFQIHRDAAAADLKPDSVAMQTIRKKKHTIPGGLNVLNIGSTGDLVAMPESVQSLRSIVRKDQLQEKMIEDDMLGHSEMHEDIRVDNLIHSFLQSKVATQ</sequence>
<dbReference type="Proteomes" id="UP000199444">
    <property type="component" value="Unassembled WGS sequence"/>
</dbReference>
<dbReference type="EMBL" id="FNKD01000004">
    <property type="protein sequence ID" value="SDR04652.1"/>
    <property type="molecule type" value="Genomic_DNA"/>
</dbReference>